<accession>A0A089QH89</accession>
<reference evidence="2" key="3">
    <citation type="submission" date="2023-07" db="EMBL/GenBank/DDBJ databases">
        <title>Complete genome sequence of Ligilactobacillus salivarius SRCM217594 isolated from Gallus gallus domesticus feces.</title>
        <authorList>
            <person name="Yang H.-G."/>
            <person name="Ryu M.-S."/>
            <person name="Ha G.-S."/>
            <person name="Yang H.-J."/>
            <person name="Jeong D.-Y."/>
        </authorList>
    </citation>
    <scope>NUCLEOTIDE SEQUENCE</scope>
    <source>
        <strain evidence="2">SRCM217594</strain>
    </source>
</reference>
<reference evidence="3 5" key="2">
    <citation type="submission" date="2017-03" db="EMBL/GenBank/DDBJ databases">
        <title>Phylogenomics and comparative genomics of Lactobacillus salivarius, a mammalian gut commensal.</title>
        <authorList>
            <person name="Harris H.M."/>
        </authorList>
    </citation>
    <scope>NUCLEOTIDE SEQUENCE [LARGE SCALE GENOMIC DNA]</scope>
    <source>
        <strain evidence="3 5">JCM 1047</strain>
    </source>
</reference>
<dbReference type="Proteomes" id="UP000192575">
    <property type="component" value="Unassembled WGS sequence"/>
</dbReference>
<proteinExistence type="predicted"/>
<evidence type="ECO:0000313" key="3">
    <source>
        <dbReference type="EMBL" id="OQQ89772.1"/>
    </source>
</evidence>
<evidence type="ECO:0000313" key="5">
    <source>
        <dbReference type="Proteomes" id="UP000192575"/>
    </source>
</evidence>
<evidence type="ECO:0000313" key="2">
    <source>
        <dbReference type="EMBL" id="MDN4832836.1"/>
    </source>
</evidence>
<dbReference type="Proteomes" id="UP001174888">
    <property type="component" value="Unassembled WGS sequence"/>
</dbReference>
<dbReference type="EMBL" id="NBEF01000025">
    <property type="protein sequence ID" value="OQQ89772.1"/>
    <property type="molecule type" value="Genomic_DNA"/>
</dbReference>
<dbReference type="EMBL" id="JAUIQT010000001">
    <property type="protein sequence ID" value="MDN4832836.1"/>
    <property type="molecule type" value="Genomic_DNA"/>
</dbReference>
<dbReference type="EMBL" id="CP007646">
    <property type="protein sequence ID" value="AIR11223.1"/>
    <property type="molecule type" value="Genomic_DNA"/>
</dbReference>
<sequence>METQAPNGTVITDIYEGSTTQERFTNFLTVLHKNMHNDDIIVMDNMKPHHAKSVIEATQND</sequence>
<evidence type="ECO:0000313" key="4">
    <source>
        <dbReference type="Proteomes" id="UP000029488"/>
    </source>
</evidence>
<dbReference type="Proteomes" id="UP000029488">
    <property type="component" value="Chromosome"/>
</dbReference>
<reference evidence="1 4" key="1">
    <citation type="journal article" date="2014" name="BMC Genomics">
        <title>Unusual genome complexity in Lactobacillus salivarius JCM1046.</title>
        <authorList>
            <person name="Raftis E.J."/>
            <person name="Forde B.M."/>
            <person name="Claesson M.J."/>
            <person name="O'Toole P.W."/>
        </authorList>
    </citation>
    <scope>NUCLEOTIDE SEQUENCE [LARGE SCALE GENOMIC DNA]</scope>
    <source>
        <strain evidence="1 4">JCM1046</strain>
    </source>
</reference>
<evidence type="ECO:0008006" key="6">
    <source>
        <dbReference type="Google" id="ProtNLM"/>
    </source>
</evidence>
<dbReference type="RefSeq" id="WP_044005400.1">
    <property type="nucleotide sequence ID" value="NZ_CP007646.1"/>
</dbReference>
<dbReference type="KEGG" id="lsj:LSJ_1575"/>
<dbReference type="AlphaFoldDB" id="A0A089QH89"/>
<name>A0A089QH89_9LACO</name>
<gene>
    <name evidence="3" type="ORF">B6U56_07985</name>
    <name evidence="1" type="ORF">LSJ_1575</name>
    <name evidence="2" type="ORF">QYC35_01070</name>
</gene>
<evidence type="ECO:0000313" key="1">
    <source>
        <dbReference type="EMBL" id="AIR11223.1"/>
    </source>
</evidence>
<protein>
    <recommendedName>
        <fullName evidence="6">Tc1-like transposase DDE domain-containing protein</fullName>
    </recommendedName>
</protein>
<organism evidence="1 4">
    <name type="scientific">Ligilactobacillus salivarius</name>
    <dbReference type="NCBI Taxonomy" id="1624"/>
    <lineage>
        <taxon>Bacteria</taxon>
        <taxon>Bacillati</taxon>
        <taxon>Bacillota</taxon>
        <taxon>Bacilli</taxon>
        <taxon>Lactobacillales</taxon>
        <taxon>Lactobacillaceae</taxon>
        <taxon>Ligilactobacillus</taxon>
    </lineage>
</organism>